<evidence type="ECO:0000313" key="1">
    <source>
        <dbReference type="EMBL" id="TWR78996.1"/>
    </source>
</evidence>
<organism evidence="2 3">
    <name type="scientific">Pseudomonas saxonica</name>
    <dbReference type="NCBI Taxonomy" id="2600598"/>
    <lineage>
        <taxon>Bacteria</taxon>
        <taxon>Pseudomonadati</taxon>
        <taxon>Pseudomonadota</taxon>
        <taxon>Gammaproteobacteria</taxon>
        <taxon>Pseudomonadales</taxon>
        <taxon>Pseudomonadaceae</taxon>
        <taxon>Pseudomonas</taxon>
    </lineage>
</organism>
<dbReference type="EMBL" id="VFIP01000016">
    <property type="protein sequence ID" value="TWR95284.1"/>
    <property type="molecule type" value="Genomic_DNA"/>
</dbReference>
<dbReference type="Proteomes" id="UP000317901">
    <property type="component" value="Unassembled WGS sequence"/>
</dbReference>
<comment type="caution">
    <text evidence="2">The sequence shown here is derived from an EMBL/GenBank/DDBJ whole genome shotgun (WGS) entry which is preliminary data.</text>
</comment>
<dbReference type="AlphaFoldDB" id="A0A5C5PYD9"/>
<dbReference type="EMBL" id="VFIP01000085">
    <property type="protein sequence ID" value="TWR78996.1"/>
    <property type="molecule type" value="Genomic_DNA"/>
</dbReference>
<proteinExistence type="predicted"/>
<sequence length="31" mass="3819">HDAMVEWHGDVFDPVTFECERVNQWFKRIKV</sequence>
<reference evidence="2 3" key="1">
    <citation type="submission" date="2019-06" db="EMBL/GenBank/DDBJ databases">
        <title>Pseudomonas bimorpha sp. nov. isolated from bovine raw milk and skim milk concentrate.</title>
        <authorList>
            <person name="Hofmann K."/>
            <person name="Huptas C."/>
            <person name="Doll E."/>
            <person name="Scherer S."/>
            <person name="Wenning M."/>
        </authorList>
    </citation>
    <scope>NUCLEOTIDE SEQUENCE [LARGE SCALE GENOMIC DNA]</scope>
    <source>
        <strain evidence="2 3">DSM 108990</strain>
    </source>
</reference>
<evidence type="ECO:0000313" key="2">
    <source>
        <dbReference type="EMBL" id="TWR95284.1"/>
    </source>
</evidence>
<evidence type="ECO:0000313" key="3">
    <source>
        <dbReference type="Proteomes" id="UP000317901"/>
    </source>
</evidence>
<gene>
    <name evidence="2" type="ORF">FJD37_10735</name>
    <name evidence="1" type="ORF">FJD37_23395</name>
</gene>
<name>A0A5C5PYD9_9PSED</name>
<protein>
    <submittedName>
        <fullName evidence="2">Plasmid pRiA4b ORF-3 family protein</fullName>
    </submittedName>
</protein>
<accession>A0A5C5PYD9</accession>
<feature type="non-terminal residue" evidence="2">
    <location>
        <position position="1"/>
    </location>
</feature>